<dbReference type="OrthoDB" id="5572844at2759"/>
<feature type="compositionally biased region" description="Low complexity" evidence="1">
    <location>
        <begin position="227"/>
        <end position="241"/>
    </location>
</feature>
<keyword evidence="2" id="KW-0472">Membrane</keyword>
<feature type="compositionally biased region" description="Basic residues" evidence="1">
    <location>
        <begin position="167"/>
        <end position="176"/>
    </location>
</feature>
<feature type="compositionally biased region" description="Gly residues" evidence="1">
    <location>
        <begin position="335"/>
        <end position="344"/>
    </location>
</feature>
<dbReference type="PANTHER" id="PTHR28027">
    <property type="entry name" value="TRANSCRIPTIONAL REGULATOR MIT1"/>
    <property type="match status" value="1"/>
</dbReference>
<keyword evidence="2" id="KW-1133">Transmembrane helix</keyword>
<gene>
    <name evidence="3" type="ORF">D9758_011505</name>
</gene>
<dbReference type="Pfam" id="PF09729">
    <property type="entry name" value="Gti1_Pac2"/>
    <property type="match status" value="1"/>
</dbReference>
<protein>
    <submittedName>
        <fullName evidence="3">Uncharacterized protein</fullName>
    </submittedName>
</protein>
<proteinExistence type="predicted"/>
<keyword evidence="4" id="KW-1185">Reference proteome</keyword>
<feature type="region of interest" description="Disordered" evidence="1">
    <location>
        <begin position="301"/>
        <end position="345"/>
    </location>
</feature>
<sequence>MQRSTCTMLRVRSTAEAQVILHAVSLNLLPIVSRRLDTEERQHITSGCVFVWKESGSNAEATGLGIVRWTDSKRWGPSRVKDEFLFYHEKEREPTEIELAVSDSDETRGLYRENLVKQTYSVFVDTRRGRSKWHLIAYFTQNSLPYLKTIHDIPGLANLHVPPGKYKNTRSARRRPRDSYDPFQVNPWTGVSPQVSYTAYTQTNPNSLTIPLLTGSPPDYHRESPTNDPRSTNNRSRSSPESPRHSLFQDSGSLSPHSTNSTPSEDSCSSQQSSPESLVFPFPVGLQNKCQLFEYDDQTPPPYLLWQPPAETAQSGSERGHGNAHRTLSCHSDGEAGGAGGGFHGQNESGYSPCFQNNESYHHNSRPHQTMLNDSPLTDILHANHTQLSKDILRLKSEEQEREILALNVNDSTQVQKLRSRIEDSEKGVRGYQYEDDDDTDAVSDDSRVWMIRELLKIVLLQLICVLGVFLYIYGSQK</sequence>
<evidence type="ECO:0000313" key="3">
    <source>
        <dbReference type="EMBL" id="KAF5346333.1"/>
    </source>
</evidence>
<feature type="region of interest" description="Disordered" evidence="1">
    <location>
        <begin position="206"/>
        <end position="280"/>
    </location>
</feature>
<dbReference type="InterPro" id="IPR018608">
    <property type="entry name" value="Gti1/Pac2"/>
</dbReference>
<keyword evidence="2" id="KW-0812">Transmembrane</keyword>
<dbReference type="AlphaFoldDB" id="A0A8H5FRS8"/>
<feature type="compositionally biased region" description="Low complexity" evidence="1">
    <location>
        <begin position="261"/>
        <end position="277"/>
    </location>
</feature>
<reference evidence="3 4" key="1">
    <citation type="journal article" date="2020" name="ISME J.">
        <title>Uncovering the hidden diversity of litter-decomposition mechanisms in mushroom-forming fungi.</title>
        <authorList>
            <person name="Floudas D."/>
            <person name="Bentzer J."/>
            <person name="Ahren D."/>
            <person name="Johansson T."/>
            <person name="Persson P."/>
            <person name="Tunlid A."/>
        </authorList>
    </citation>
    <scope>NUCLEOTIDE SEQUENCE [LARGE SCALE GENOMIC DNA]</scope>
    <source>
        <strain evidence="3 4">CBS 291.85</strain>
    </source>
</reference>
<organism evidence="3 4">
    <name type="scientific">Tetrapyrgos nigripes</name>
    <dbReference type="NCBI Taxonomy" id="182062"/>
    <lineage>
        <taxon>Eukaryota</taxon>
        <taxon>Fungi</taxon>
        <taxon>Dikarya</taxon>
        <taxon>Basidiomycota</taxon>
        <taxon>Agaricomycotina</taxon>
        <taxon>Agaricomycetes</taxon>
        <taxon>Agaricomycetidae</taxon>
        <taxon>Agaricales</taxon>
        <taxon>Marasmiineae</taxon>
        <taxon>Marasmiaceae</taxon>
        <taxon>Tetrapyrgos</taxon>
    </lineage>
</organism>
<name>A0A8H5FRS8_9AGAR</name>
<evidence type="ECO:0000256" key="1">
    <source>
        <dbReference type="SAM" id="MobiDB-lite"/>
    </source>
</evidence>
<feature type="transmembrane region" description="Helical" evidence="2">
    <location>
        <begin position="455"/>
        <end position="475"/>
    </location>
</feature>
<evidence type="ECO:0000256" key="2">
    <source>
        <dbReference type="SAM" id="Phobius"/>
    </source>
</evidence>
<dbReference type="EMBL" id="JAACJM010000103">
    <property type="protein sequence ID" value="KAF5346333.1"/>
    <property type="molecule type" value="Genomic_DNA"/>
</dbReference>
<dbReference type="Proteomes" id="UP000559256">
    <property type="component" value="Unassembled WGS sequence"/>
</dbReference>
<comment type="caution">
    <text evidence="3">The sequence shown here is derived from an EMBL/GenBank/DDBJ whole genome shotgun (WGS) entry which is preliminary data.</text>
</comment>
<evidence type="ECO:0000313" key="4">
    <source>
        <dbReference type="Proteomes" id="UP000559256"/>
    </source>
</evidence>
<dbReference type="GO" id="GO:0003677">
    <property type="term" value="F:DNA binding"/>
    <property type="evidence" value="ECO:0007669"/>
    <property type="project" value="TreeGrafter"/>
</dbReference>
<dbReference type="PANTHER" id="PTHR28027:SF1">
    <property type="entry name" value="CAMP INDEPENDENT REGULATORY PROTEIN (AFU_ORTHOLOGUE AFUA_3G09640)"/>
    <property type="match status" value="1"/>
</dbReference>
<feature type="region of interest" description="Disordered" evidence="1">
    <location>
        <begin position="159"/>
        <end position="186"/>
    </location>
</feature>
<feature type="compositionally biased region" description="Polar residues" evidence="1">
    <location>
        <begin position="248"/>
        <end position="260"/>
    </location>
</feature>
<accession>A0A8H5FRS8</accession>